<dbReference type="EMBL" id="JAUQSX010000008">
    <property type="protein sequence ID" value="MDO7847835.1"/>
    <property type="molecule type" value="Genomic_DNA"/>
</dbReference>
<dbReference type="RefSeq" id="WP_305012518.1">
    <property type="nucleotide sequence ID" value="NZ_JAUQSX010000008.1"/>
</dbReference>
<proteinExistence type="predicted"/>
<name>A0ABT9AFB6_9BACT</name>
<feature type="region of interest" description="Disordered" evidence="1">
    <location>
        <begin position="64"/>
        <end position="94"/>
    </location>
</feature>
<evidence type="ECO:0000313" key="3">
    <source>
        <dbReference type="Proteomes" id="UP001167796"/>
    </source>
</evidence>
<sequence length="94" mass="9322">MRLRNSRAHLSSAARHQLWHLTSPLQRSLRLLAGLPPLAAWAQSALPARALPLAGVGGAAPTGPAAPASGFFGGPAAADTPRLSGAGGGGVGTR</sequence>
<keyword evidence="3" id="KW-1185">Reference proteome</keyword>
<reference evidence="2" key="1">
    <citation type="submission" date="2023-07" db="EMBL/GenBank/DDBJ databases">
        <authorList>
            <person name="Kim M.K."/>
        </authorList>
    </citation>
    <scope>NUCLEOTIDE SEQUENCE</scope>
    <source>
        <strain evidence="2">M29</strain>
    </source>
</reference>
<comment type="caution">
    <text evidence="2">The sequence shown here is derived from an EMBL/GenBank/DDBJ whole genome shotgun (WGS) entry which is preliminary data.</text>
</comment>
<organism evidence="2 3">
    <name type="scientific">Hymenobacter mellowenesis</name>
    <dbReference type="NCBI Taxonomy" id="3063995"/>
    <lineage>
        <taxon>Bacteria</taxon>
        <taxon>Pseudomonadati</taxon>
        <taxon>Bacteroidota</taxon>
        <taxon>Cytophagia</taxon>
        <taxon>Cytophagales</taxon>
        <taxon>Hymenobacteraceae</taxon>
        <taxon>Hymenobacter</taxon>
    </lineage>
</organism>
<feature type="compositionally biased region" description="Low complexity" evidence="1">
    <location>
        <begin position="64"/>
        <end position="78"/>
    </location>
</feature>
<evidence type="ECO:0000256" key="1">
    <source>
        <dbReference type="SAM" id="MobiDB-lite"/>
    </source>
</evidence>
<feature type="compositionally biased region" description="Gly residues" evidence="1">
    <location>
        <begin position="85"/>
        <end position="94"/>
    </location>
</feature>
<evidence type="ECO:0000313" key="2">
    <source>
        <dbReference type="EMBL" id="MDO7847835.1"/>
    </source>
</evidence>
<gene>
    <name evidence="2" type="ORF">Q5H92_15825</name>
</gene>
<protein>
    <submittedName>
        <fullName evidence="2">Uncharacterized protein</fullName>
    </submittedName>
</protein>
<accession>A0ABT9AFB6</accession>
<dbReference type="Proteomes" id="UP001167796">
    <property type="component" value="Unassembled WGS sequence"/>
</dbReference>